<evidence type="ECO:0000256" key="1">
    <source>
        <dbReference type="ARBA" id="ARBA00004141"/>
    </source>
</evidence>
<dbReference type="InterPro" id="IPR017475">
    <property type="entry name" value="EPS_sugar_tfrase"/>
</dbReference>
<dbReference type="EMBL" id="CP048209">
    <property type="protein sequence ID" value="QHT59273.1"/>
    <property type="molecule type" value="Genomic_DNA"/>
</dbReference>
<evidence type="ECO:0000256" key="7">
    <source>
        <dbReference type="SAM" id="Phobius"/>
    </source>
</evidence>
<proteinExistence type="inferred from homology"/>
<dbReference type="InterPro" id="IPR036291">
    <property type="entry name" value="NAD(P)-bd_dom_sf"/>
</dbReference>
<feature type="transmembrane region" description="Helical" evidence="7">
    <location>
        <begin position="286"/>
        <end position="307"/>
    </location>
</feature>
<evidence type="ECO:0000256" key="6">
    <source>
        <dbReference type="ARBA" id="ARBA00023136"/>
    </source>
</evidence>
<feature type="transmembrane region" description="Helical" evidence="7">
    <location>
        <begin position="12"/>
        <end position="30"/>
    </location>
</feature>
<dbReference type="GO" id="GO:0016020">
    <property type="term" value="C:membrane"/>
    <property type="evidence" value="ECO:0007669"/>
    <property type="project" value="UniProtKB-SubCell"/>
</dbReference>
<comment type="subcellular location">
    <subcellularLocation>
        <location evidence="1">Membrane</location>
        <topology evidence="1">Multi-pass membrane protein</topology>
    </subcellularLocation>
</comment>
<dbReference type="SUPFAM" id="SSF51735">
    <property type="entry name" value="NAD(P)-binding Rossmann-fold domains"/>
    <property type="match status" value="1"/>
</dbReference>
<dbReference type="Proteomes" id="UP000476064">
    <property type="component" value="Chromosome"/>
</dbReference>
<gene>
    <name evidence="9" type="ORF">GXP70_04330</name>
</gene>
<feature type="transmembrane region" description="Helical" evidence="7">
    <location>
        <begin position="82"/>
        <end position="101"/>
    </location>
</feature>
<feature type="domain" description="Bacterial sugar transferase" evidence="8">
    <location>
        <begin position="281"/>
        <end position="460"/>
    </location>
</feature>
<reference evidence="9 10" key="1">
    <citation type="submission" date="2020-01" db="EMBL/GenBank/DDBJ databases">
        <title>Paenibacillus sp. nov., isolated from tomato rhizosphere.</title>
        <authorList>
            <person name="Weon H.-Y."/>
            <person name="Lee S.A."/>
        </authorList>
    </citation>
    <scope>NUCLEOTIDE SEQUENCE [LARGE SCALE GENOMIC DNA]</scope>
    <source>
        <strain evidence="9 10">12200R-189</strain>
    </source>
</reference>
<sequence>MIRQNQRFLTQIYVFADLLCTLLTFLAAYWLKFKSEIMPYQPTLPFRTYIMWATVYSLTAILIGFYVRFYAPRRRKSLSYEAMKIIQVQLLSFLGLLSMLYILKEVHISREFLALYLFVNILCLCIYRFTVKEVLSRIRRRGYNKRYILILGAGSVGRSFHDSIEQNPGLGYSVIGYLDDYMDKHEDEHRAHKPILGKIDDLDVVLTRHTIDEVIIALPLKAYKKYAFIIDKCERAGVKTLIIPDFFDILPARPFFDNFAGIPLINVRDVPLDELSNQLLKRIFDIAFSLLAIIATSPLMIVAYVGIKLTSPGPVIFKQERVGLDRRTFPMYKFRSMHVFDQKTADTQWTVENDPRRTRFGTFLRKTSIDELPQFFNVLAGHMSVVGPRPERPFFVEQFKEDIPKYMVKHHIRPGITGWAQTNGLRGDTSIEDRIVHDLFYIENWTFFFDLRIIVRTVTKGLLNKNAY</sequence>
<dbReference type="Pfam" id="PF02397">
    <property type="entry name" value="Bac_transf"/>
    <property type="match status" value="1"/>
</dbReference>
<dbReference type="NCBIfam" id="TIGR03023">
    <property type="entry name" value="WcaJ_sugtrans"/>
    <property type="match status" value="1"/>
</dbReference>
<organism evidence="9 10">
    <name type="scientific">Paenibacillus lycopersici</name>
    <dbReference type="NCBI Taxonomy" id="2704462"/>
    <lineage>
        <taxon>Bacteria</taxon>
        <taxon>Bacillati</taxon>
        <taxon>Bacillota</taxon>
        <taxon>Bacilli</taxon>
        <taxon>Bacillales</taxon>
        <taxon>Paenibacillaceae</taxon>
        <taxon>Paenibacillus</taxon>
    </lineage>
</organism>
<evidence type="ECO:0000256" key="3">
    <source>
        <dbReference type="ARBA" id="ARBA00022679"/>
    </source>
</evidence>
<keyword evidence="10" id="KW-1185">Reference proteome</keyword>
<dbReference type="KEGG" id="plyc:GXP70_04330"/>
<dbReference type="EC" id="2.7.8.31" evidence="9"/>
<evidence type="ECO:0000256" key="2">
    <source>
        <dbReference type="ARBA" id="ARBA00006464"/>
    </source>
</evidence>
<dbReference type="NCBIfam" id="TIGR03025">
    <property type="entry name" value="EPS_sugtrans"/>
    <property type="match status" value="1"/>
</dbReference>
<evidence type="ECO:0000313" key="9">
    <source>
        <dbReference type="EMBL" id="QHT59273.1"/>
    </source>
</evidence>
<dbReference type="InterPro" id="IPR003362">
    <property type="entry name" value="Bact_transf"/>
</dbReference>
<dbReference type="Gene3D" id="3.40.50.720">
    <property type="entry name" value="NAD(P)-binding Rossmann-like Domain"/>
    <property type="match status" value="1"/>
</dbReference>
<keyword evidence="5 7" id="KW-1133">Transmembrane helix</keyword>
<evidence type="ECO:0000256" key="4">
    <source>
        <dbReference type="ARBA" id="ARBA00022692"/>
    </source>
</evidence>
<dbReference type="InterPro" id="IPR017473">
    <property type="entry name" value="Undecaprenyl-P_gluc_Ptfrase"/>
</dbReference>
<keyword evidence="3 9" id="KW-0808">Transferase</keyword>
<evidence type="ECO:0000313" key="10">
    <source>
        <dbReference type="Proteomes" id="UP000476064"/>
    </source>
</evidence>
<dbReference type="PANTHER" id="PTHR30576">
    <property type="entry name" value="COLANIC BIOSYNTHESIS UDP-GLUCOSE LIPID CARRIER TRANSFERASE"/>
    <property type="match status" value="1"/>
</dbReference>
<accession>A0A6C0FV45</accession>
<dbReference type="PANTHER" id="PTHR30576:SF0">
    <property type="entry name" value="UNDECAPRENYL-PHOSPHATE N-ACETYLGALACTOSAMINYL 1-PHOSPHATE TRANSFERASE-RELATED"/>
    <property type="match status" value="1"/>
</dbReference>
<comment type="similarity">
    <text evidence="2">Belongs to the bacterial sugar transferase family.</text>
</comment>
<evidence type="ECO:0000256" key="5">
    <source>
        <dbReference type="ARBA" id="ARBA00022989"/>
    </source>
</evidence>
<dbReference type="Pfam" id="PF13727">
    <property type="entry name" value="CoA_binding_3"/>
    <property type="match status" value="1"/>
</dbReference>
<name>A0A6C0FV45_9BACL</name>
<evidence type="ECO:0000259" key="8">
    <source>
        <dbReference type="Pfam" id="PF02397"/>
    </source>
</evidence>
<keyword evidence="4 7" id="KW-0812">Transmembrane</keyword>
<protein>
    <submittedName>
        <fullName evidence="9">Undecaprenyl-phosphate glucose phosphotransferase</fullName>
        <ecNumber evidence="9">2.7.8.31</ecNumber>
    </submittedName>
</protein>
<feature type="transmembrane region" description="Helical" evidence="7">
    <location>
        <begin position="113"/>
        <end position="131"/>
    </location>
</feature>
<dbReference type="AlphaFoldDB" id="A0A6C0FV45"/>
<dbReference type="GO" id="GO:0089702">
    <property type="term" value="F:undecaprenyl-phosphate glucose phosphotransferase activity"/>
    <property type="evidence" value="ECO:0007669"/>
    <property type="project" value="UniProtKB-EC"/>
</dbReference>
<feature type="transmembrane region" description="Helical" evidence="7">
    <location>
        <begin position="50"/>
        <end position="70"/>
    </location>
</feature>
<dbReference type="RefSeq" id="WP_162355340.1">
    <property type="nucleotide sequence ID" value="NZ_CP048209.1"/>
</dbReference>
<keyword evidence="6 7" id="KW-0472">Membrane</keyword>